<comment type="caution">
    <text evidence="8">The sequence shown here is derived from an EMBL/GenBank/DDBJ whole genome shotgun (WGS) entry which is preliminary data.</text>
</comment>
<dbReference type="SMART" id="SM00454">
    <property type="entry name" value="SAM"/>
    <property type="match status" value="1"/>
</dbReference>
<feature type="compositionally biased region" description="Pro residues" evidence="6">
    <location>
        <begin position="114"/>
        <end position="143"/>
    </location>
</feature>
<keyword evidence="4" id="KW-0678">Repressor</keyword>
<keyword evidence="3" id="KW-0963">Cytoplasm</keyword>
<evidence type="ECO:0000256" key="3">
    <source>
        <dbReference type="ARBA" id="ARBA00022490"/>
    </source>
</evidence>
<name>A0AAE1K298_PETCI</name>
<dbReference type="PANTHER" id="PTHR12515:SF5">
    <property type="entry name" value="PROTEIN SMAUG"/>
    <property type="match status" value="1"/>
</dbReference>
<dbReference type="Proteomes" id="UP001286313">
    <property type="component" value="Unassembled WGS sequence"/>
</dbReference>
<feature type="compositionally biased region" description="Gly residues" evidence="6">
    <location>
        <begin position="334"/>
        <end position="350"/>
    </location>
</feature>
<dbReference type="InterPro" id="IPR013761">
    <property type="entry name" value="SAM/pointed_sf"/>
</dbReference>
<evidence type="ECO:0000256" key="4">
    <source>
        <dbReference type="ARBA" id="ARBA00022491"/>
    </source>
</evidence>
<evidence type="ECO:0000313" key="9">
    <source>
        <dbReference type="Proteomes" id="UP001286313"/>
    </source>
</evidence>
<feature type="region of interest" description="Disordered" evidence="6">
    <location>
        <begin position="240"/>
        <end position="290"/>
    </location>
</feature>
<gene>
    <name evidence="8" type="ORF">Pcinc_031946</name>
</gene>
<dbReference type="GO" id="GO:0003729">
    <property type="term" value="F:mRNA binding"/>
    <property type="evidence" value="ECO:0007669"/>
    <property type="project" value="TreeGrafter"/>
</dbReference>
<evidence type="ECO:0000256" key="1">
    <source>
        <dbReference type="ARBA" id="ARBA00004496"/>
    </source>
</evidence>
<feature type="region of interest" description="Disordered" evidence="6">
    <location>
        <begin position="334"/>
        <end position="381"/>
    </location>
</feature>
<sequence length="793" mass="83995">MKCVKMMMVVCVNNNKKPTPLHPHTPLPSTHKPTPLHLQSHSPPSTSPLPSTYTRPYPPPTSPLPSTHTRPYPLPTGPLPSTSPLPSTYQPTPLHLPAHTPPPTSPLPSTYHPTPLPSTSPLPPPTHAPTLHPPAHPPPPTHPPTVGEPGGGRRGKDGGASELLHHLPLLRPTNTEAKLQYLSIIPKVLAQALASAGSQPGALEDARQLLSYSLLHPAINGEERRALTHWLTALHSRLPRNTREGYPSSTPTSTPTASNNNNNNRTSSNSNNSGNKPRWPTEAPTVPDTGQTRHFHAASALAPWDDVAWCSSSSNGVGVGGGGCGSGGGTVPGVVGSGGSSGGVGPGTAGTGEAPQSPNNSATSSSRSSGGDSNAEEPCHPHPGMRDVGLWLKSLRLHKYAPLLCHLTYDELLSLDEATLEAQGVTKGARHKIVLSIQKLKERHKQLEQIEKEVVSGSHLLPCLNELKGEEREGGVREDMGEAGGGGERGERSEMEGDGSMTNRESDLPSQFTRVMGKVCTQLLVSVRAEEECVSGFLGLVERCLTHEAFTPTHSRRLTSWRHQVLRVARPLPPRAKDGKHGRRWSQQLSGDTGFWGGSFRGTGARGAGSGGNQRHAPLPPGLLAKGFPPPQPHPLFPLPPTVSLGGLMSPRNSLPGLPSLGVPGLLSPQQFLAKRPSLQETPSELRPHITLQRTRSAPSRPHQLPLTAHTRPHPPSTSTTTLGPDLRISGSTTTGGSGLGAVTTTSLDPHYPHTYQNLSTRPPSSASPDPADNDITDRLESLCLSVTEHALG</sequence>
<dbReference type="InterPro" id="IPR037634">
    <property type="entry name" value="Smaug_SAM"/>
</dbReference>
<evidence type="ECO:0000256" key="2">
    <source>
        <dbReference type="ARBA" id="ARBA00008232"/>
    </source>
</evidence>
<dbReference type="Pfam" id="PF00536">
    <property type="entry name" value="SAM_1"/>
    <property type="match status" value="1"/>
</dbReference>
<feature type="compositionally biased region" description="Pro residues" evidence="6">
    <location>
        <begin position="72"/>
        <end position="83"/>
    </location>
</feature>
<feature type="domain" description="SAM" evidence="7">
    <location>
        <begin position="380"/>
        <end position="443"/>
    </location>
</feature>
<accession>A0AAE1K298</accession>
<proteinExistence type="inferred from homology"/>
<comment type="subcellular location">
    <subcellularLocation>
        <location evidence="1">Cytoplasm</location>
    </subcellularLocation>
</comment>
<evidence type="ECO:0000256" key="6">
    <source>
        <dbReference type="SAM" id="MobiDB-lite"/>
    </source>
</evidence>
<feature type="compositionally biased region" description="Basic and acidic residues" evidence="6">
    <location>
        <begin position="471"/>
        <end position="480"/>
    </location>
</feature>
<dbReference type="InterPro" id="IPR001660">
    <property type="entry name" value="SAM"/>
</dbReference>
<dbReference type="GO" id="GO:0000289">
    <property type="term" value="P:nuclear-transcribed mRNA poly(A) tail shortening"/>
    <property type="evidence" value="ECO:0007669"/>
    <property type="project" value="TreeGrafter"/>
</dbReference>
<dbReference type="EMBL" id="JAWQEG010004306">
    <property type="protein sequence ID" value="KAK3862164.1"/>
    <property type="molecule type" value="Genomic_DNA"/>
</dbReference>
<reference evidence="8" key="1">
    <citation type="submission" date="2023-10" db="EMBL/GenBank/DDBJ databases">
        <title>Genome assemblies of two species of porcelain crab, Petrolisthes cinctipes and Petrolisthes manimaculis (Anomura: Porcellanidae).</title>
        <authorList>
            <person name="Angst P."/>
        </authorList>
    </citation>
    <scope>NUCLEOTIDE SEQUENCE</scope>
    <source>
        <strain evidence="8">PB745_01</strain>
        <tissue evidence="8">Gill</tissue>
    </source>
</reference>
<feature type="region of interest" description="Disordered" evidence="6">
    <location>
        <begin position="471"/>
        <end position="505"/>
    </location>
</feature>
<feature type="compositionally biased region" description="Low complexity" evidence="6">
    <location>
        <begin position="357"/>
        <end position="373"/>
    </location>
</feature>
<dbReference type="InterPro" id="IPR058599">
    <property type="entry name" value="PHAT_Smg/ZCCHC2-like"/>
</dbReference>
<dbReference type="Gene3D" id="1.25.40.170">
    <property type="entry name" value="Smaug, PHAT domain"/>
    <property type="match status" value="1"/>
</dbReference>
<dbReference type="Gene3D" id="1.10.150.50">
    <property type="entry name" value="Transcription Factor, Ets-1"/>
    <property type="match status" value="1"/>
</dbReference>
<protein>
    <recommendedName>
        <fullName evidence="7">SAM domain-containing protein</fullName>
    </recommendedName>
</protein>
<dbReference type="InterPro" id="IPR050897">
    <property type="entry name" value="SMAUG/VTS1_RNA-bind"/>
</dbReference>
<dbReference type="AlphaFoldDB" id="A0AAE1K298"/>
<keyword evidence="5" id="KW-0694">RNA-binding</keyword>
<evidence type="ECO:0000256" key="5">
    <source>
        <dbReference type="ARBA" id="ARBA00022884"/>
    </source>
</evidence>
<evidence type="ECO:0000259" key="7">
    <source>
        <dbReference type="SMART" id="SM00454"/>
    </source>
</evidence>
<evidence type="ECO:0000313" key="8">
    <source>
        <dbReference type="EMBL" id="KAK3862164.1"/>
    </source>
</evidence>
<organism evidence="8 9">
    <name type="scientific">Petrolisthes cinctipes</name>
    <name type="common">Flat porcelain crab</name>
    <dbReference type="NCBI Taxonomy" id="88211"/>
    <lineage>
        <taxon>Eukaryota</taxon>
        <taxon>Metazoa</taxon>
        <taxon>Ecdysozoa</taxon>
        <taxon>Arthropoda</taxon>
        <taxon>Crustacea</taxon>
        <taxon>Multicrustacea</taxon>
        <taxon>Malacostraca</taxon>
        <taxon>Eumalacostraca</taxon>
        <taxon>Eucarida</taxon>
        <taxon>Decapoda</taxon>
        <taxon>Pleocyemata</taxon>
        <taxon>Anomura</taxon>
        <taxon>Galatheoidea</taxon>
        <taxon>Porcellanidae</taxon>
        <taxon>Petrolisthes</taxon>
    </lineage>
</organism>
<dbReference type="PRINTS" id="PR01217">
    <property type="entry name" value="PRICHEXTENSN"/>
</dbReference>
<dbReference type="PANTHER" id="PTHR12515">
    <property type="entry name" value="STERILE ALPHA MOTIF DOMAIN CONTAINING PROTEIN 4-RELATED"/>
    <property type="match status" value="1"/>
</dbReference>
<dbReference type="InterPro" id="IPR037093">
    <property type="entry name" value="PHAT_dom_sf"/>
</dbReference>
<keyword evidence="9" id="KW-1185">Reference proteome</keyword>
<dbReference type="GO" id="GO:0000932">
    <property type="term" value="C:P-body"/>
    <property type="evidence" value="ECO:0007669"/>
    <property type="project" value="TreeGrafter"/>
</dbReference>
<feature type="region of interest" description="Disordered" evidence="6">
    <location>
        <begin position="15"/>
        <end position="160"/>
    </location>
</feature>
<feature type="compositionally biased region" description="Low complexity" evidence="6">
    <location>
        <begin position="27"/>
        <end position="55"/>
    </location>
</feature>
<feature type="compositionally biased region" description="Low complexity" evidence="6">
    <location>
        <begin position="84"/>
        <end position="98"/>
    </location>
</feature>
<dbReference type="SUPFAM" id="SSF47769">
    <property type="entry name" value="SAM/Pointed domain"/>
    <property type="match status" value="1"/>
</dbReference>
<feature type="compositionally biased region" description="Low complexity" evidence="6">
    <location>
        <begin position="247"/>
        <end position="275"/>
    </location>
</feature>
<dbReference type="Pfam" id="PF26034">
    <property type="entry name" value="PHAT_SMAUG"/>
    <property type="match status" value="1"/>
</dbReference>
<feature type="region of interest" description="Disordered" evidence="6">
    <location>
        <begin position="678"/>
        <end position="776"/>
    </location>
</feature>
<comment type="similarity">
    <text evidence="2">Belongs to the SMAUG family.</text>
</comment>
<dbReference type="GO" id="GO:0030371">
    <property type="term" value="F:translation repressor activity"/>
    <property type="evidence" value="ECO:0007669"/>
    <property type="project" value="InterPro"/>
</dbReference>
<dbReference type="CDD" id="cd09557">
    <property type="entry name" value="SAM_Smaug"/>
    <property type="match status" value="1"/>
</dbReference>